<evidence type="ECO:0000313" key="15">
    <source>
        <dbReference type="EnsemblMetazoa" id="GBRI000897-PA"/>
    </source>
</evidence>
<evidence type="ECO:0000259" key="14">
    <source>
        <dbReference type="PROSITE" id="PS51362"/>
    </source>
</evidence>
<protein>
    <recommendedName>
        <fullName evidence="10">Protein decapentaplegic</fullName>
    </recommendedName>
</protein>
<proteinExistence type="inferred from homology"/>
<evidence type="ECO:0000256" key="10">
    <source>
        <dbReference type="ARBA" id="ARBA00074604"/>
    </source>
</evidence>
<evidence type="ECO:0000256" key="4">
    <source>
        <dbReference type="ARBA" id="ARBA00022525"/>
    </source>
</evidence>
<dbReference type="InterPro" id="IPR029034">
    <property type="entry name" value="Cystine-knot_cytokine"/>
</dbReference>
<keyword evidence="3" id="KW-0217">Developmental protein</keyword>
<evidence type="ECO:0000256" key="8">
    <source>
        <dbReference type="ARBA" id="ARBA00023157"/>
    </source>
</evidence>
<organism evidence="15 16">
    <name type="scientific">Glossina brevipalpis</name>
    <dbReference type="NCBI Taxonomy" id="37001"/>
    <lineage>
        <taxon>Eukaryota</taxon>
        <taxon>Metazoa</taxon>
        <taxon>Ecdysozoa</taxon>
        <taxon>Arthropoda</taxon>
        <taxon>Hexapoda</taxon>
        <taxon>Insecta</taxon>
        <taxon>Pterygota</taxon>
        <taxon>Neoptera</taxon>
        <taxon>Endopterygota</taxon>
        <taxon>Diptera</taxon>
        <taxon>Brachycera</taxon>
        <taxon>Muscomorpha</taxon>
        <taxon>Hippoboscoidea</taxon>
        <taxon>Glossinidae</taxon>
        <taxon>Glossina</taxon>
    </lineage>
</organism>
<evidence type="ECO:0000256" key="6">
    <source>
        <dbReference type="ARBA" id="ARBA00022782"/>
    </source>
</evidence>
<dbReference type="FunFam" id="2.10.90.10:FF:000103">
    <property type="entry name" value="Bone morphogenetic protein 16"/>
    <property type="match status" value="1"/>
</dbReference>
<feature type="domain" description="TGF-beta family profile" evidence="14">
    <location>
        <begin position="260"/>
        <end position="377"/>
    </location>
</feature>
<dbReference type="GO" id="GO:0051240">
    <property type="term" value="P:positive regulation of multicellular organismal process"/>
    <property type="evidence" value="ECO:0007669"/>
    <property type="project" value="UniProtKB-ARBA"/>
</dbReference>
<evidence type="ECO:0000256" key="3">
    <source>
        <dbReference type="ARBA" id="ARBA00022473"/>
    </source>
</evidence>
<dbReference type="FunFam" id="2.60.120.970:FF:000018">
    <property type="entry name" value="Decapentaplegic, isoform A"/>
    <property type="match status" value="1"/>
</dbReference>
<dbReference type="Pfam" id="PF00688">
    <property type="entry name" value="TGFb_propeptide"/>
    <property type="match status" value="1"/>
</dbReference>
<dbReference type="PROSITE" id="PS00250">
    <property type="entry name" value="TGF_BETA_1"/>
    <property type="match status" value="1"/>
</dbReference>
<evidence type="ECO:0000256" key="12">
    <source>
        <dbReference type="SAM" id="MobiDB-lite"/>
    </source>
</evidence>
<dbReference type="EnsemblMetazoa" id="GBRI000897-RA">
    <property type="protein sequence ID" value="GBRI000897-PA"/>
    <property type="gene ID" value="GBRI000897"/>
</dbReference>
<dbReference type="GO" id="GO:0005125">
    <property type="term" value="F:cytokine activity"/>
    <property type="evidence" value="ECO:0007669"/>
    <property type="project" value="TreeGrafter"/>
</dbReference>
<evidence type="ECO:0000256" key="2">
    <source>
        <dbReference type="ARBA" id="ARBA00006656"/>
    </source>
</evidence>
<dbReference type="AlphaFoldDB" id="A0A1A9VZW0"/>
<name>A0A1A9VZW0_9MUSC</name>
<evidence type="ECO:0000256" key="11">
    <source>
        <dbReference type="RuleBase" id="RU000354"/>
    </source>
</evidence>
<comment type="similarity">
    <text evidence="2 11">Belongs to the TGF-beta family.</text>
</comment>
<feature type="chain" id="PRO_5008399811" description="Protein decapentaplegic" evidence="13">
    <location>
        <begin position="22"/>
        <end position="377"/>
    </location>
</feature>
<dbReference type="InterPro" id="IPR017948">
    <property type="entry name" value="TGFb_CS"/>
</dbReference>
<dbReference type="GO" id="GO:0030154">
    <property type="term" value="P:cell differentiation"/>
    <property type="evidence" value="ECO:0007669"/>
    <property type="project" value="UniProtKB-KW"/>
</dbReference>
<keyword evidence="16" id="KW-1185">Reference proteome</keyword>
<feature type="compositionally biased region" description="Basic residues" evidence="12">
    <location>
        <begin position="257"/>
        <end position="271"/>
    </location>
</feature>
<dbReference type="SMART" id="SM00204">
    <property type="entry name" value="TGFB"/>
    <property type="match status" value="1"/>
</dbReference>
<dbReference type="InterPro" id="IPR001111">
    <property type="entry name" value="TGF-b_propeptide"/>
</dbReference>
<dbReference type="InterPro" id="IPR015615">
    <property type="entry name" value="TGF-beta-rel"/>
</dbReference>
<reference evidence="15" key="2">
    <citation type="submission" date="2020-05" db="UniProtKB">
        <authorList>
            <consortium name="EnsemblMetazoa"/>
        </authorList>
    </citation>
    <scope>IDENTIFICATION</scope>
    <source>
        <strain evidence="15">IAEA</strain>
    </source>
</reference>
<keyword evidence="8" id="KW-1015">Disulfide bond</keyword>
<evidence type="ECO:0000313" key="16">
    <source>
        <dbReference type="Proteomes" id="UP000091820"/>
    </source>
</evidence>
<dbReference type="Proteomes" id="UP000091820">
    <property type="component" value="Unassembled WGS sequence"/>
</dbReference>
<dbReference type="GO" id="GO:0008083">
    <property type="term" value="F:growth factor activity"/>
    <property type="evidence" value="ECO:0007669"/>
    <property type="project" value="UniProtKB-KW"/>
</dbReference>
<dbReference type="InterPro" id="IPR001839">
    <property type="entry name" value="TGF-b_C"/>
</dbReference>
<dbReference type="GO" id="GO:0005615">
    <property type="term" value="C:extracellular space"/>
    <property type="evidence" value="ECO:0007669"/>
    <property type="project" value="TreeGrafter"/>
</dbReference>
<dbReference type="Gene3D" id="2.60.120.970">
    <property type="match status" value="1"/>
</dbReference>
<evidence type="ECO:0000256" key="9">
    <source>
        <dbReference type="ARBA" id="ARBA00023180"/>
    </source>
</evidence>
<dbReference type="PROSITE" id="PS51362">
    <property type="entry name" value="TGF_BETA_2"/>
    <property type="match status" value="1"/>
</dbReference>
<keyword evidence="5 13" id="KW-0732">Signal</keyword>
<dbReference type="STRING" id="37001.A0A1A9VZW0"/>
<keyword evidence="9" id="KW-0325">Glycoprotein</keyword>
<keyword evidence="4" id="KW-0964">Secreted</keyword>
<feature type="region of interest" description="Disordered" evidence="12">
    <location>
        <begin position="252"/>
        <end position="275"/>
    </location>
</feature>
<accession>A0A1A9VZW0</accession>
<evidence type="ECO:0000256" key="7">
    <source>
        <dbReference type="ARBA" id="ARBA00023030"/>
    </source>
</evidence>
<evidence type="ECO:0000256" key="5">
    <source>
        <dbReference type="ARBA" id="ARBA00022729"/>
    </source>
</evidence>
<feature type="signal peptide" evidence="13">
    <location>
        <begin position="1"/>
        <end position="21"/>
    </location>
</feature>
<dbReference type="PANTHER" id="PTHR11848:SF263">
    <property type="entry name" value="PROTEIN DECAPENTAPLEGIC"/>
    <property type="match status" value="1"/>
</dbReference>
<dbReference type="PANTHER" id="PTHR11848">
    <property type="entry name" value="TGF-BETA FAMILY"/>
    <property type="match status" value="1"/>
</dbReference>
<keyword evidence="6" id="KW-0221">Differentiation</keyword>
<comment type="subcellular location">
    <subcellularLocation>
        <location evidence="1">Secreted</location>
    </subcellularLocation>
</comment>
<keyword evidence="7 11" id="KW-0339">Growth factor</keyword>
<reference evidence="16" key="1">
    <citation type="submission" date="2014-03" db="EMBL/GenBank/DDBJ databases">
        <authorList>
            <person name="Aksoy S."/>
            <person name="Warren W."/>
            <person name="Wilson R.K."/>
        </authorList>
    </citation>
    <scope>NUCLEOTIDE SEQUENCE [LARGE SCALE GENOMIC DNA]</scope>
    <source>
        <strain evidence="16">IAEA</strain>
    </source>
</reference>
<dbReference type="GO" id="GO:0051094">
    <property type="term" value="P:positive regulation of developmental process"/>
    <property type="evidence" value="ECO:0007669"/>
    <property type="project" value="UniProtKB-ARBA"/>
</dbReference>
<dbReference type="Pfam" id="PF00019">
    <property type="entry name" value="TGF_beta"/>
    <property type="match status" value="1"/>
</dbReference>
<dbReference type="VEuPathDB" id="VectorBase:GBRI000897"/>
<evidence type="ECO:0000256" key="13">
    <source>
        <dbReference type="SAM" id="SignalP"/>
    </source>
</evidence>
<sequence>MRAWLPLLAVLATLLIRVSVANQNLFTDPLPETDDNNILTLLNKMKKNPPKIDRSKIVIPDELWEQYLARNKQKFRPNPLAKVADTVRSFTHKESKIDDRFPHHHRYRLYFDVKSISDDGEKLKAAELKLARDAISDATWPPTSSRHRNRDRYQVLVYDIMRLGIKGVRSPHYWLIENRTVWLNTTEKVSLDVSPAVDRWLSAPNRNYGLLIEVRTAEHLKPAPRHHVRLRRSTDEQDHVWRHKQPVLMTYTDDGKHKSRPKRGRPSRRKNHNESCSRHPLYVDFGDVGWSDWIVAPSGYDAFYCHGNCPFPLADHFNSTNHAVVQTMVNAQNPGKVPKACCVPVELEGIAMLYVTDKNTVVLKNYQDMTVVGCGCR</sequence>
<dbReference type="SUPFAM" id="SSF57501">
    <property type="entry name" value="Cystine-knot cytokines"/>
    <property type="match status" value="1"/>
</dbReference>
<evidence type="ECO:0000256" key="1">
    <source>
        <dbReference type="ARBA" id="ARBA00004613"/>
    </source>
</evidence>
<dbReference type="Gene3D" id="2.10.90.10">
    <property type="entry name" value="Cystine-knot cytokines"/>
    <property type="match status" value="1"/>
</dbReference>